<accession>A0AAF0CWI9</accession>
<protein>
    <submittedName>
        <fullName evidence="10">Acyltransferase</fullName>
    </submittedName>
</protein>
<feature type="transmembrane region" description="Helical" evidence="8">
    <location>
        <begin position="139"/>
        <end position="160"/>
    </location>
</feature>
<evidence type="ECO:0000256" key="1">
    <source>
        <dbReference type="ARBA" id="ARBA00004651"/>
    </source>
</evidence>
<keyword evidence="2" id="KW-1003">Cell membrane</keyword>
<evidence type="ECO:0000256" key="6">
    <source>
        <dbReference type="ARBA" id="ARBA00023136"/>
    </source>
</evidence>
<evidence type="ECO:0000256" key="2">
    <source>
        <dbReference type="ARBA" id="ARBA00022475"/>
    </source>
</evidence>
<dbReference type="KEGG" id="vie:OL234_05145"/>
<dbReference type="Pfam" id="PF01757">
    <property type="entry name" value="Acyl_transf_3"/>
    <property type="match status" value="1"/>
</dbReference>
<keyword evidence="5 8" id="KW-1133">Transmembrane helix</keyword>
<keyword evidence="7 10" id="KW-0012">Acyltransferase</keyword>
<evidence type="ECO:0000256" key="8">
    <source>
        <dbReference type="SAM" id="Phobius"/>
    </source>
</evidence>
<keyword evidence="4 8" id="KW-0812">Transmembrane</keyword>
<gene>
    <name evidence="10" type="ORF">OL234_05145</name>
</gene>
<feature type="transmembrane region" description="Helical" evidence="8">
    <location>
        <begin position="172"/>
        <end position="190"/>
    </location>
</feature>
<feature type="transmembrane region" description="Helical" evidence="8">
    <location>
        <begin position="232"/>
        <end position="252"/>
    </location>
</feature>
<dbReference type="RefSeq" id="WP_275470114.1">
    <property type="nucleotide sequence ID" value="NZ_CP110232.1"/>
</dbReference>
<feature type="transmembrane region" description="Helical" evidence="8">
    <location>
        <begin position="375"/>
        <end position="392"/>
    </location>
</feature>
<comment type="subcellular location">
    <subcellularLocation>
        <location evidence="1">Cell membrane</location>
        <topology evidence="1">Multi-pass membrane protein</topology>
    </subcellularLocation>
</comment>
<evidence type="ECO:0000256" key="5">
    <source>
        <dbReference type="ARBA" id="ARBA00022989"/>
    </source>
</evidence>
<dbReference type="EMBL" id="CP110232">
    <property type="protein sequence ID" value="WEG74315.1"/>
    <property type="molecule type" value="Genomic_DNA"/>
</dbReference>
<dbReference type="GO" id="GO:0005886">
    <property type="term" value="C:plasma membrane"/>
    <property type="evidence" value="ECO:0007669"/>
    <property type="project" value="UniProtKB-SubCell"/>
</dbReference>
<evidence type="ECO:0000256" key="4">
    <source>
        <dbReference type="ARBA" id="ARBA00022692"/>
    </source>
</evidence>
<dbReference type="SUPFAM" id="SSF52266">
    <property type="entry name" value="SGNH hydrolase"/>
    <property type="match status" value="1"/>
</dbReference>
<dbReference type="PANTHER" id="PTHR23028">
    <property type="entry name" value="ACETYLTRANSFERASE"/>
    <property type="match status" value="1"/>
</dbReference>
<organism evidence="10 11">
    <name type="scientific">Vagococcus intermedius</name>
    <dbReference type="NCBI Taxonomy" id="2991418"/>
    <lineage>
        <taxon>Bacteria</taxon>
        <taxon>Bacillati</taxon>
        <taxon>Bacillota</taxon>
        <taxon>Bacilli</taxon>
        <taxon>Lactobacillales</taxon>
        <taxon>Enterococcaceae</taxon>
        <taxon>Vagococcus</taxon>
    </lineage>
</organism>
<evidence type="ECO:0000259" key="9">
    <source>
        <dbReference type="Pfam" id="PF01757"/>
    </source>
</evidence>
<reference evidence="10" key="1">
    <citation type="submission" date="2022-10" db="EMBL/GenBank/DDBJ databases">
        <title>Vagococcus sp. isolated from poultry meat.</title>
        <authorList>
            <person name="Johansson P."/>
            <person name="Bjorkroth J."/>
        </authorList>
    </citation>
    <scope>NUCLEOTIDE SEQUENCE</scope>
    <source>
        <strain evidence="10">STAA11</strain>
    </source>
</reference>
<dbReference type="InterPro" id="IPR036514">
    <property type="entry name" value="SGNH_hydro_sf"/>
</dbReference>
<feature type="transmembrane region" description="Helical" evidence="8">
    <location>
        <begin position="12"/>
        <end position="29"/>
    </location>
</feature>
<dbReference type="PANTHER" id="PTHR23028:SF53">
    <property type="entry name" value="ACYL_TRANSF_3 DOMAIN-CONTAINING PROTEIN"/>
    <property type="match status" value="1"/>
</dbReference>
<dbReference type="Gene3D" id="3.40.50.1110">
    <property type="entry name" value="SGNH hydrolase"/>
    <property type="match status" value="1"/>
</dbReference>
<evidence type="ECO:0000256" key="3">
    <source>
        <dbReference type="ARBA" id="ARBA00022679"/>
    </source>
</evidence>
<dbReference type="Proteomes" id="UP001179647">
    <property type="component" value="Chromosome"/>
</dbReference>
<feature type="transmembrane region" description="Helical" evidence="8">
    <location>
        <begin position="35"/>
        <end position="56"/>
    </location>
</feature>
<feature type="domain" description="Acyltransferase 3" evidence="9">
    <location>
        <begin position="9"/>
        <end position="337"/>
    </location>
</feature>
<dbReference type="InterPro" id="IPR050879">
    <property type="entry name" value="Acyltransferase_3"/>
</dbReference>
<dbReference type="InterPro" id="IPR002656">
    <property type="entry name" value="Acyl_transf_3_dom"/>
</dbReference>
<keyword evidence="3" id="KW-0808">Transferase</keyword>
<dbReference type="GO" id="GO:0016747">
    <property type="term" value="F:acyltransferase activity, transferring groups other than amino-acyl groups"/>
    <property type="evidence" value="ECO:0007669"/>
    <property type="project" value="InterPro"/>
</dbReference>
<dbReference type="GO" id="GO:0009103">
    <property type="term" value="P:lipopolysaccharide biosynthetic process"/>
    <property type="evidence" value="ECO:0007669"/>
    <property type="project" value="TreeGrafter"/>
</dbReference>
<feature type="transmembrane region" description="Helical" evidence="8">
    <location>
        <begin position="324"/>
        <end position="344"/>
    </location>
</feature>
<proteinExistence type="predicted"/>
<sequence>MNKQRHYLPSIDGLRALAIIFVLLYHFQIPFFSGGFIGVDIFFVLSGYLITSKLLIEWQKNKHINLKKFWLKRIRRLMPAVIFLIVSVLIICLIGFPAVFHKSWKDGVASFFYVSNWWYIFEKIPYFDSFGIPSPFKHLWSLAIEEQFYVFWPLIFVILIKWLKKRQHVLKYLVIVGWISAILMALLYSPSHLDRVYYGTDTRLFTLAVGCSLAFLWPYTILEDNISREEQIIIDFIGLISLIILILMAISLSETTTFLYYGGFLMIALLAALLLAVLVHPGSRMAVLFSNKYAVWIGKRSYSMYLWHYPIIALTTPVKGMGRLHLSLIILQLILIIFISHWSYTYLEEPIRKYGFTPYLKKITNTKVIKAHTKNIAISIVLLLLLSSALWVNSDYINNGKFFFQEVKHDKIKVEKVKKDIPKKDISRVLAIGDSVLLGAQNQLAEAIPGIVIDAEVGRQLYQAHDLVEKKYKKYNNEDAVIILELGSNSPFKVEQLTDFLALFNRANILIVNTRVPKPWEAEVNQMLAEVSETHKNIKLADWHSEAIQAPYLLVSDGVHLSLDGIVSYTNLIMNNLSTYNLKPVAAHKTVKSAYPPKEEVTDNQTDNQSE</sequence>
<name>A0AAF0CWI9_9ENTE</name>
<keyword evidence="6 8" id="KW-0472">Membrane</keyword>
<evidence type="ECO:0000313" key="10">
    <source>
        <dbReference type="EMBL" id="WEG74315.1"/>
    </source>
</evidence>
<dbReference type="AlphaFoldDB" id="A0AAF0CWI9"/>
<keyword evidence="11" id="KW-1185">Reference proteome</keyword>
<feature type="transmembrane region" description="Helical" evidence="8">
    <location>
        <begin position="302"/>
        <end position="318"/>
    </location>
</feature>
<evidence type="ECO:0000313" key="11">
    <source>
        <dbReference type="Proteomes" id="UP001179647"/>
    </source>
</evidence>
<feature type="transmembrane region" description="Helical" evidence="8">
    <location>
        <begin position="202"/>
        <end position="220"/>
    </location>
</feature>
<feature type="transmembrane region" description="Helical" evidence="8">
    <location>
        <begin position="77"/>
        <end position="100"/>
    </location>
</feature>
<evidence type="ECO:0000256" key="7">
    <source>
        <dbReference type="ARBA" id="ARBA00023315"/>
    </source>
</evidence>
<feature type="transmembrane region" description="Helical" evidence="8">
    <location>
        <begin position="258"/>
        <end position="281"/>
    </location>
</feature>